<dbReference type="InterPro" id="IPR047122">
    <property type="entry name" value="Trans-enoyl_RdTase-like"/>
</dbReference>
<feature type="domain" description="Enoyl reductase (ER)" evidence="3">
    <location>
        <begin position="9"/>
        <end position="361"/>
    </location>
</feature>
<protein>
    <recommendedName>
        <fullName evidence="3">Enoyl reductase (ER) domain-containing protein</fullName>
    </recommendedName>
</protein>
<dbReference type="PANTHER" id="PTHR45348:SF5">
    <property type="entry name" value="OXIDOREDUCTASE, PUTATIVE (AFU_ORTHOLOGUE AFUA_8G01420)-RELATED"/>
    <property type="match status" value="1"/>
</dbReference>
<dbReference type="InterPro" id="IPR020843">
    <property type="entry name" value="ER"/>
</dbReference>
<dbReference type="InterPro" id="IPR011032">
    <property type="entry name" value="GroES-like_sf"/>
</dbReference>
<organism evidence="4 5">
    <name type="scientific">Stereocaulon virgatum</name>
    <dbReference type="NCBI Taxonomy" id="373712"/>
    <lineage>
        <taxon>Eukaryota</taxon>
        <taxon>Fungi</taxon>
        <taxon>Dikarya</taxon>
        <taxon>Ascomycota</taxon>
        <taxon>Pezizomycotina</taxon>
        <taxon>Lecanoromycetes</taxon>
        <taxon>OSLEUM clade</taxon>
        <taxon>Lecanoromycetidae</taxon>
        <taxon>Lecanorales</taxon>
        <taxon>Lecanorineae</taxon>
        <taxon>Stereocaulaceae</taxon>
        <taxon>Stereocaulon</taxon>
    </lineage>
</organism>
<evidence type="ECO:0000256" key="1">
    <source>
        <dbReference type="ARBA" id="ARBA00008072"/>
    </source>
</evidence>
<evidence type="ECO:0000313" key="5">
    <source>
        <dbReference type="Proteomes" id="UP001590950"/>
    </source>
</evidence>
<dbReference type="Gene3D" id="3.90.180.10">
    <property type="entry name" value="Medium-chain alcohol dehydrogenases, catalytic domain"/>
    <property type="match status" value="1"/>
</dbReference>
<dbReference type="SMART" id="SM00829">
    <property type="entry name" value="PKS_ER"/>
    <property type="match status" value="1"/>
</dbReference>
<comment type="caution">
    <text evidence="4">The sequence shown here is derived from an EMBL/GenBank/DDBJ whole genome shotgun (WGS) entry which is preliminary data.</text>
</comment>
<dbReference type="Pfam" id="PF08240">
    <property type="entry name" value="ADH_N"/>
    <property type="match status" value="1"/>
</dbReference>
<keyword evidence="2" id="KW-0560">Oxidoreductase</keyword>
<dbReference type="SUPFAM" id="SSF50129">
    <property type="entry name" value="GroES-like"/>
    <property type="match status" value="1"/>
</dbReference>
<keyword evidence="5" id="KW-1185">Reference proteome</keyword>
<evidence type="ECO:0000259" key="3">
    <source>
        <dbReference type="SMART" id="SM00829"/>
    </source>
</evidence>
<dbReference type="InterPro" id="IPR013154">
    <property type="entry name" value="ADH-like_N"/>
</dbReference>
<dbReference type="InterPro" id="IPR036291">
    <property type="entry name" value="NAD(P)-bd_dom_sf"/>
</dbReference>
<accession>A0ABR3ZZN5</accession>
<dbReference type="EMBL" id="JBEFKJ010000032">
    <property type="protein sequence ID" value="KAL2038486.1"/>
    <property type="molecule type" value="Genomic_DNA"/>
</dbReference>
<comment type="similarity">
    <text evidence="1">Belongs to the zinc-containing alcohol dehydrogenase family.</text>
</comment>
<dbReference type="SUPFAM" id="SSF51735">
    <property type="entry name" value="NAD(P)-binding Rossmann-fold domains"/>
    <property type="match status" value="1"/>
</dbReference>
<evidence type="ECO:0000313" key="4">
    <source>
        <dbReference type="EMBL" id="KAL2038486.1"/>
    </source>
</evidence>
<evidence type="ECO:0000256" key="2">
    <source>
        <dbReference type="ARBA" id="ARBA00023002"/>
    </source>
</evidence>
<dbReference type="PANTHER" id="PTHR45348">
    <property type="entry name" value="HYPOTHETICAL OXIDOREDUCTASE (EUROFUNG)"/>
    <property type="match status" value="1"/>
</dbReference>
<reference evidence="4 5" key="1">
    <citation type="submission" date="2024-09" db="EMBL/GenBank/DDBJ databases">
        <title>Rethinking Asexuality: The Enigmatic Case of Functional Sexual Genes in Lepraria (Stereocaulaceae).</title>
        <authorList>
            <person name="Doellman M."/>
            <person name="Sun Y."/>
            <person name="Barcenas-Pena A."/>
            <person name="Lumbsch H.T."/>
            <person name="Grewe F."/>
        </authorList>
    </citation>
    <scope>NUCLEOTIDE SEQUENCE [LARGE SCALE GENOMIC DNA]</scope>
    <source>
        <strain evidence="4 5">Mercado 3170</strain>
    </source>
</reference>
<sequence length="367" mass="39200">MKEALVHAGPRIELKESPIPTPNASQVVIKVVFSGTNPKDWKYIGWTDKAFNPGDDIAGIVHAVGSDITEFKPGDRVAAFHEMNTPGGSFAEYALAWGHTTFHIPKQTSFEEASTLPLAFMTAALALYNSLHLPLPFVPAPQQSPPQTPLLIYSGASAVGAYAIKLARVSNIHPIIAVAGASIPFVKTLLDPSKGDTVLDYRDSPQTVTSNIKAAVAKTCGAQGKLQHALDAATLKGSWDIVSKSMDGKGSATFILPDYQNQGLPETLDTSMTFVGAVHQDKAAYAATLKQFGSALKDSQRDMGLGTKEFGYVWFRLLGRGLQEGWMTGHPWEGVEGGLETGWERALGDLQGGKASGKKLIIKVGEV</sequence>
<dbReference type="CDD" id="cd08249">
    <property type="entry name" value="enoyl_reductase_like"/>
    <property type="match status" value="1"/>
</dbReference>
<name>A0ABR3ZZN5_9LECA</name>
<gene>
    <name evidence="4" type="ORF">N7G274_008825</name>
</gene>
<dbReference type="Gene3D" id="3.40.50.720">
    <property type="entry name" value="NAD(P)-binding Rossmann-like Domain"/>
    <property type="match status" value="1"/>
</dbReference>
<dbReference type="Proteomes" id="UP001590950">
    <property type="component" value="Unassembled WGS sequence"/>
</dbReference>
<proteinExistence type="inferred from homology"/>